<feature type="compositionally biased region" description="Low complexity" evidence="1">
    <location>
        <begin position="236"/>
        <end position="251"/>
    </location>
</feature>
<dbReference type="Proteomes" id="UP000243579">
    <property type="component" value="Unassembled WGS sequence"/>
</dbReference>
<dbReference type="STRING" id="1202772.A0A1V9ZAR2"/>
<name>A0A1V9ZAR2_ACHHY</name>
<keyword evidence="4" id="KW-1185">Reference proteome</keyword>
<organism evidence="3 4">
    <name type="scientific">Achlya hypogyna</name>
    <name type="common">Oomycete</name>
    <name type="synonym">Protoachlya hypogyna</name>
    <dbReference type="NCBI Taxonomy" id="1202772"/>
    <lineage>
        <taxon>Eukaryota</taxon>
        <taxon>Sar</taxon>
        <taxon>Stramenopiles</taxon>
        <taxon>Oomycota</taxon>
        <taxon>Saprolegniomycetes</taxon>
        <taxon>Saprolegniales</taxon>
        <taxon>Achlyaceae</taxon>
        <taxon>Achlya</taxon>
    </lineage>
</organism>
<proteinExistence type="predicted"/>
<gene>
    <name evidence="3" type="ORF">ACHHYP_20019</name>
</gene>
<feature type="compositionally biased region" description="Polar residues" evidence="1">
    <location>
        <begin position="502"/>
        <end position="520"/>
    </location>
</feature>
<protein>
    <recommendedName>
        <fullName evidence="2">Retrotransposon gag domain-containing protein</fullName>
    </recommendedName>
</protein>
<evidence type="ECO:0000259" key="2">
    <source>
        <dbReference type="Pfam" id="PF03732"/>
    </source>
</evidence>
<evidence type="ECO:0000256" key="1">
    <source>
        <dbReference type="SAM" id="MobiDB-lite"/>
    </source>
</evidence>
<evidence type="ECO:0000313" key="4">
    <source>
        <dbReference type="Proteomes" id="UP000243579"/>
    </source>
</evidence>
<sequence>MVERSSTALAQVSYDEFKASRYDGLEEAYASFAAMHRELASHKTKVRQEKRNLANRGNKAKPRKFAIGNFVQWYRPWVVVSTITSWVYTVEEVQFKKHHDCNVCVSPSVTKSSTIMVFSNFWINPSTGVMELIMVFSNFWINPSTGVMELIMVFSNFWINSSTGVMELECAWLGMEGETTWEPVSTLHEYPFQMYKAYMRAQLAQLDPTSPAYGLATTITAAYPISTDAIVLAPKSSSATKKSKSKSTPAPAKKKTSKNKFPMGPLGHCRDNIHTQNEVAATLAIHEEARRAAALEEAARAAQARQDEAHTAAAAREETAFHAAAAREEAAARETATRSQHASTPELLVEGLRMPEYHGLLDESVSLYVHRVTTFFRAKNINPHANAGTEARCLAMIVANLHGLAASWYLSCVSRGTQPTTMVAFAAQLREPFEPPDHQERLRDQLYNWRQKDCTNLMSYVGRFRARSAQISDMTALDMTMRFMRGLRMRTREAVQYKRPLTRSSATNDDNQSSWCSRHA</sequence>
<evidence type="ECO:0000313" key="3">
    <source>
        <dbReference type="EMBL" id="OQR95032.1"/>
    </source>
</evidence>
<feature type="domain" description="Retrotransposon gag" evidence="2">
    <location>
        <begin position="396"/>
        <end position="488"/>
    </location>
</feature>
<feature type="region of interest" description="Disordered" evidence="1">
    <location>
        <begin position="497"/>
        <end position="520"/>
    </location>
</feature>
<dbReference type="Pfam" id="PF03732">
    <property type="entry name" value="Retrotrans_gag"/>
    <property type="match status" value="1"/>
</dbReference>
<comment type="caution">
    <text evidence="3">The sequence shown here is derived from an EMBL/GenBank/DDBJ whole genome shotgun (WGS) entry which is preliminary data.</text>
</comment>
<dbReference type="EMBL" id="JNBR01000339">
    <property type="protein sequence ID" value="OQR95032.1"/>
    <property type="molecule type" value="Genomic_DNA"/>
</dbReference>
<dbReference type="OrthoDB" id="77494at2759"/>
<feature type="region of interest" description="Disordered" evidence="1">
    <location>
        <begin position="236"/>
        <end position="266"/>
    </location>
</feature>
<reference evidence="3 4" key="1">
    <citation type="journal article" date="2014" name="Genome Biol. Evol.">
        <title>The secreted proteins of Achlya hypogyna and Thraustotheca clavata identify the ancestral oomycete secretome and reveal gene acquisitions by horizontal gene transfer.</title>
        <authorList>
            <person name="Misner I."/>
            <person name="Blouin N."/>
            <person name="Leonard G."/>
            <person name="Richards T.A."/>
            <person name="Lane C.E."/>
        </authorList>
    </citation>
    <scope>NUCLEOTIDE SEQUENCE [LARGE SCALE GENOMIC DNA]</scope>
    <source>
        <strain evidence="3 4">ATCC 48635</strain>
    </source>
</reference>
<dbReference type="AlphaFoldDB" id="A0A1V9ZAR2"/>
<accession>A0A1V9ZAR2</accession>
<dbReference type="InterPro" id="IPR005162">
    <property type="entry name" value="Retrotrans_gag_dom"/>
</dbReference>